<protein>
    <submittedName>
        <fullName evidence="2">Uncharacterized protein</fullName>
    </submittedName>
</protein>
<dbReference type="EMBL" id="CAJNNV010007594">
    <property type="protein sequence ID" value="CAE8595113.1"/>
    <property type="molecule type" value="Genomic_DNA"/>
</dbReference>
<dbReference type="AlphaFoldDB" id="A0A813E3W5"/>
<sequence>MATFRISAPTAKSASDASVESVPPPPPPPLLGSWGGALAGVVGGSSRRRGGASGPLQAIMGSFRCAVLGCNCDD</sequence>
<reference evidence="2" key="1">
    <citation type="submission" date="2021-02" db="EMBL/GenBank/DDBJ databases">
        <authorList>
            <person name="Dougan E. K."/>
            <person name="Rhodes N."/>
            <person name="Thang M."/>
            <person name="Chan C."/>
        </authorList>
    </citation>
    <scope>NUCLEOTIDE SEQUENCE</scope>
</reference>
<evidence type="ECO:0000256" key="1">
    <source>
        <dbReference type="SAM" id="MobiDB-lite"/>
    </source>
</evidence>
<keyword evidence="3" id="KW-1185">Reference proteome</keyword>
<feature type="region of interest" description="Disordered" evidence="1">
    <location>
        <begin position="1"/>
        <end position="34"/>
    </location>
</feature>
<organism evidence="2 3">
    <name type="scientific">Polarella glacialis</name>
    <name type="common">Dinoflagellate</name>
    <dbReference type="NCBI Taxonomy" id="89957"/>
    <lineage>
        <taxon>Eukaryota</taxon>
        <taxon>Sar</taxon>
        <taxon>Alveolata</taxon>
        <taxon>Dinophyceae</taxon>
        <taxon>Suessiales</taxon>
        <taxon>Suessiaceae</taxon>
        <taxon>Polarella</taxon>
    </lineage>
</organism>
<comment type="caution">
    <text evidence="2">The sequence shown here is derived from an EMBL/GenBank/DDBJ whole genome shotgun (WGS) entry which is preliminary data.</text>
</comment>
<gene>
    <name evidence="2" type="ORF">PGLA1383_LOCUS13631</name>
</gene>
<evidence type="ECO:0000313" key="3">
    <source>
        <dbReference type="Proteomes" id="UP000654075"/>
    </source>
</evidence>
<accession>A0A813E3W5</accession>
<proteinExistence type="predicted"/>
<dbReference type="Proteomes" id="UP000654075">
    <property type="component" value="Unassembled WGS sequence"/>
</dbReference>
<name>A0A813E3W5_POLGL</name>
<evidence type="ECO:0000313" key="2">
    <source>
        <dbReference type="EMBL" id="CAE8595113.1"/>
    </source>
</evidence>